<accession>N4WNK6</accession>
<keyword evidence="1" id="KW-1133">Transmembrane helix</keyword>
<name>N4WNK6_9BACI</name>
<dbReference type="Proteomes" id="UP000012283">
    <property type="component" value="Unassembled WGS sequence"/>
</dbReference>
<dbReference type="EMBL" id="APML01000016">
    <property type="protein sequence ID" value="ENH97722.1"/>
    <property type="molecule type" value="Genomic_DNA"/>
</dbReference>
<evidence type="ECO:0000313" key="3">
    <source>
        <dbReference type="Proteomes" id="UP000012283"/>
    </source>
</evidence>
<feature type="transmembrane region" description="Helical" evidence="1">
    <location>
        <begin position="98"/>
        <end position="115"/>
    </location>
</feature>
<dbReference type="NCBIfam" id="NF041644">
    <property type="entry name" value="CBO0543_fam"/>
    <property type="match status" value="1"/>
</dbReference>
<sequence>MSIEHIIIIMVWIVSFSVLFIFIPKDKILHALVASHIKQAITWVFGLIVSNYRLIEYPVRLFPYTSKASFTFEFFAYPAICAIFNVHYPEGRSRVAKFGYYALYSSIITIIEIILERNTDVINYIHWSWYWTWITLFISFFLSRSYYKWFFNRIYSHCGHTK</sequence>
<feature type="transmembrane region" description="Helical" evidence="1">
    <location>
        <begin position="127"/>
        <end position="147"/>
    </location>
</feature>
<dbReference type="STRING" id="1308866.J416_04121"/>
<reference evidence="2 3" key="1">
    <citation type="submission" date="2013-03" db="EMBL/GenBank/DDBJ databases">
        <title>Draft genome sequence of Gracibacillus halophilus YIM-C55.5, a moderately halophilic and thermophilic organism from the Xiaochaidamu salt lake.</title>
        <authorList>
            <person name="Sugumar T."/>
            <person name="Polireddy D.R."/>
            <person name="Antony A."/>
            <person name="Madhava Y.R."/>
            <person name="Sivakumar N."/>
        </authorList>
    </citation>
    <scope>NUCLEOTIDE SEQUENCE [LARGE SCALE GENOMIC DNA]</scope>
    <source>
        <strain evidence="2 3">YIM-C55.5</strain>
    </source>
</reference>
<dbReference type="eggNOG" id="ENOG5031PEA">
    <property type="taxonomic scope" value="Bacteria"/>
</dbReference>
<organism evidence="2 3">
    <name type="scientific">Gracilibacillus halophilus YIM-C55.5</name>
    <dbReference type="NCBI Taxonomy" id="1308866"/>
    <lineage>
        <taxon>Bacteria</taxon>
        <taxon>Bacillati</taxon>
        <taxon>Bacillota</taxon>
        <taxon>Bacilli</taxon>
        <taxon>Bacillales</taxon>
        <taxon>Bacillaceae</taxon>
        <taxon>Gracilibacillus</taxon>
    </lineage>
</organism>
<feature type="transmembrane region" description="Helical" evidence="1">
    <location>
        <begin position="6"/>
        <end position="23"/>
    </location>
</feature>
<evidence type="ECO:0000256" key="1">
    <source>
        <dbReference type="SAM" id="Phobius"/>
    </source>
</evidence>
<keyword evidence="3" id="KW-1185">Reference proteome</keyword>
<dbReference type="InterPro" id="IPR048147">
    <property type="entry name" value="CBO0543-like"/>
</dbReference>
<dbReference type="OrthoDB" id="1683460at2"/>
<proteinExistence type="predicted"/>
<dbReference type="AlphaFoldDB" id="N4WNK6"/>
<evidence type="ECO:0000313" key="2">
    <source>
        <dbReference type="EMBL" id="ENH97722.1"/>
    </source>
</evidence>
<keyword evidence="1" id="KW-0812">Transmembrane</keyword>
<protein>
    <submittedName>
        <fullName evidence="2">Uncharacterized protein</fullName>
    </submittedName>
</protein>
<comment type="caution">
    <text evidence="2">The sequence shown here is derived from an EMBL/GenBank/DDBJ whole genome shotgun (WGS) entry which is preliminary data.</text>
</comment>
<feature type="transmembrane region" description="Helical" evidence="1">
    <location>
        <begin position="28"/>
        <end position="48"/>
    </location>
</feature>
<dbReference type="RefSeq" id="WP_003465254.1">
    <property type="nucleotide sequence ID" value="NZ_APML01000016.1"/>
</dbReference>
<feature type="transmembrane region" description="Helical" evidence="1">
    <location>
        <begin position="68"/>
        <end position="86"/>
    </location>
</feature>
<gene>
    <name evidence="2" type="ORF">J416_04121</name>
</gene>
<keyword evidence="1" id="KW-0472">Membrane</keyword>